<keyword evidence="2" id="KW-1185">Reference proteome</keyword>
<dbReference type="Proteomes" id="UP000887013">
    <property type="component" value="Unassembled WGS sequence"/>
</dbReference>
<evidence type="ECO:0000313" key="2">
    <source>
        <dbReference type="Proteomes" id="UP000887013"/>
    </source>
</evidence>
<reference evidence="1" key="1">
    <citation type="submission" date="2020-08" db="EMBL/GenBank/DDBJ databases">
        <title>Multicomponent nature underlies the extraordinary mechanical properties of spider dragline silk.</title>
        <authorList>
            <person name="Kono N."/>
            <person name="Nakamura H."/>
            <person name="Mori M."/>
            <person name="Yoshida Y."/>
            <person name="Ohtoshi R."/>
            <person name="Malay A.D."/>
            <person name="Moran D.A.P."/>
            <person name="Tomita M."/>
            <person name="Numata K."/>
            <person name="Arakawa K."/>
        </authorList>
    </citation>
    <scope>NUCLEOTIDE SEQUENCE</scope>
</reference>
<evidence type="ECO:0000313" key="1">
    <source>
        <dbReference type="EMBL" id="GFT88059.1"/>
    </source>
</evidence>
<feature type="non-terminal residue" evidence="1">
    <location>
        <position position="43"/>
    </location>
</feature>
<dbReference type="EMBL" id="BMAW01120191">
    <property type="protein sequence ID" value="GFT88059.1"/>
    <property type="molecule type" value="Genomic_DNA"/>
</dbReference>
<protein>
    <submittedName>
        <fullName evidence="1">Uncharacterized protein</fullName>
    </submittedName>
</protein>
<gene>
    <name evidence="1" type="ORF">NPIL_405751</name>
</gene>
<comment type="caution">
    <text evidence="1">The sequence shown here is derived from an EMBL/GenBank/DDBJ whole genome shotgun (WGS) entry which is preliminary data.</text>
</comment>
<accession>A0A8X6U853</accession>
<sequence length="43" mass="4755">MVIPRSSLPRASLEGLKAFRDTTAEMMRIGNGNIVEKDTMAFV</sequence>
<proteinExistence type="predicted"/>
<dbReference type="AlphaFoldDB" id="A0A8X6U853"/>
<name>A0A8X6U853_NEPPI</name>
<organism evidence="1 2">
    <name type="scientific">Nephila pilipes</name>
    <name type="common">Giant wood spider</name>
    <name type="synonym">Nephila maculata</name>
    <dbReference type="NCBI Taxonomy" id="299642"/>
    <lineage>
        <taxon>Eukaryota</taxon>
        <taxon>Metazoa</taxon>
        <taxon>Ecdysozoa</taxon>
        <taxon>Arthropoda</taxon>
        <taxon>Chelicerata</taxon>
        <taxon>Arachnida</taxon>
        <taxon>Araneae</taxon>
        <taxon>Araneomorphae</taxon>
        <taxon>Entelegynae</taxon>
        <taxon>Araneoidea</taxon>
        <taxon>Nephilidae</taxon>
        <taxon>Nephila</taxon>
    </lineage>
</organism>